<feature type="chain" id="PRO_5028069203" evidence="1">
    <location>
        <begin position="20"/>
        <end position="61"/>
    </location>
</feature>
<reference evidence="2 3" key="1">
    <citation type="submission" date="2020-08" db="EMBL/GenBank/DDBJ databases">
        <authorList>
            <person name="Koutsovoulos G."/>
            <person name="Danchin GJ E."/>
        </authorList>
    </citation>
    <scope>NUCLEOTIDE SEQUENCE [LARGE SCALE GENOMIC DNA]</scope>
</reference>
<name>A0A6V7W186_MELEN</name>
<dbReference type="Proteomes" id="UP000580250">
    <property type="component" value="Unassembled WGS sequence"/>
</dbReference>
<sequence>MQKIIIILIFISLICLVGGSDLCKCKIKCFSCGGKCFKGRTCMCNTPCIKKIDVMNNLNLI</sequence>
<evidence type="ECO:0000256" key="1">
    <source>
        <dbReference type="SAM" id="SignalP"/>
    </source>
</evidence>
<accession>A0A6V7W186</accession>
<protein>
    <submittedName>
        <fullName evidence="2">Uncharacterized protein</fullName>
    </submittedName>
</protein>
<organism evidence="2 3">
    <name type="scientific">Meloidogyne enterolobii</name>
    <name type="common">Root-knot nematode worm</name>
    <name type="synonym">Meloidogyne mayaguensis</name>
    <dbReference type="NCBI Taxonomy" id="390850"/>
    <lineage>
        <taxon>Eukaryota</taxon>
        <taxon>Metazoa</taxon>
        <taxon>Ecdysozoa</taxon>
        <taxon>Nematoda</taxon>
        <taxon>Chromadorea</taxon>
        <taxon>Rhabditida</taxon>
        <taxon>Tylenchina</taxon>
        <taxon>Tylenchomorpha</taxon>
        <taxon>Tylenchoidea</taxon>
        <taxon>Meloidogynidae</taxon>
        <taxon>Meloidogyninae</taxon>
        <taxon>Meloidogyne</taxon>
    </lineage>
</organism>
<gene>
    <name evidence="2" type="ORF">MENT_LOCUS32808</name>
</gene>
<evidence type="ECO:0000313" key="2">
    <source>
        <dbReference type="EMBL" id="CAD2180714.1"/>
    </source>
</evidence>
<proteinExistence type="predicted"/>
<dbReference type="AlphaFoldDB" id="A0A6V7W186"/>
<evidence type="ECO:0000313" key="3">
    <source>
        <dbReference type="Proteomes" id="UP000580250"/>
    </source>
</evidence>
<dbReference type="EMBL" id="CAJEWN010000378">
    <property type="protein sequence ID" value="CAD2180714.1"/>
    <property type="molecule type" value="Genomic_DNA"/>
</dbReference>
<keyword evidence="1" id="KW-0732">Signal</keyword>
<feature type="signal peptide" evidence="1">
    <location>
        <begin position="1"/>
        <end position="19"/>
    </location>
</feature>
<comment type="caution">
    <text evidence="2">The sequence shown here is derived from an EMBL/GenBank/DDBJ whole genome shotgun (WGS) entry which is preliminary data.</text>
</comment>